<dbReference type="PROSITE" id="PS00061">
    <property type="entry name" value="ADH_SHORT"/>
    <property type="match status" value="1"/>
</dbReference>
<reference evidence="4 5" key="1">
    <citation type="submission" date="2024-02" db="EMBL/GenBank/DDBJ databases">
        <title>Genome analysis and characterization of Microbaculum marinisediminis sp. nov., isolated from marine sediment.</title>
        <authorList>
            <person name="Du Z.-J."/>
            <person name="Ye Y.-Q."/>
            <person name="Zhang Z.-R."/>
            <person name="Yuan S.-M."/>
            <person name="Zhang X.-Y."/>
        </authorList>
    </citation>
    <scope>NUCLEOTIDE SEQUENCE [LARGE SCALE GENOMIC DNA]</scope>
    <source>
        <strain evidence="4 5">SDUM1044001</strain>
    </source>
</reference>
<sequence length="250" mass="25777">MAEVVIVTGASTGIGASTARLLGAAGADVVVNYKSSKEAAEGVVADVEAAGGRAIAVRADMGVEADIVRLFEETDKAFGPLTGLVNNAGINTPKLRAIEDYTFQETMEILAVNTAGVLIACREAVKRMSTKHGGKGGAIVNISSIGALTGSPSRFIHYGGSKAAVDTMTMGIAAEVVRDGIRVNAIRPGMVDTPIHAKSGQADRLKEFASKTPLGRAGRPEEVAEAIVWMLSDKASLVTGAILNVMGAQR</sequence>
<dbReference type="AlphaFoldDB" id="A0AAW9RZF2"/>
<accession>A0AAW9RZF2</accession>
<dbReference type="GO" id="GO:0016491">
    <property type="term" value="F:oxidoreductase activity"/>
    <property type="evidence" value="ECO:0007669"/>
    <property type="project" value="UniProtKB-KW"/>
</dbReference>
<dbReference type="Proteomes" id="UP001378188">
    <property type="component" value="Unassembled WGS sequence"/>
</dbReference>
<dbReference type="InterPro" id="IPR036291">
    <property type="entry name" value="NAD(P)-bd_dom_sf"/>
</dbReference>
<organism evidence="4 5">
    <name type="scientific">Microbaculum marinum</name>
    <dbReference type="NCBI Taxonomy" id="1764581"/>
    <lineage>
        <taxon>Bacteria</taxon>
        <taxon>Pseudomonadati</taxon>
        <taxon>Pseudomonadota</taxon>
        <taxon>Alphaproteobacteria</taxon>
        <taxon>Hyphomicrobiales</taxon>
        <taxon>Tepidamorphaceae</taxon>
        <taxon>Microbaculum</taxon>
    </lineage>
</organism>
<dbReference type="EMBL" id="JAZHOF010000006">
    <property type="protein sequence ID" value="MEJ8572981.1"/>
    <property type="molecule type" value="Genomic_DNA"/>
</dbReference>
<evidence type="ECO:0000259" key="3">
    <source>
        <dbReference type="SMART" id="SM00822"/>
    </source>
</evidence>
<dbReference type="SMART" id="SM00822">
    <property type="entry name" value="PKS_KR"/>
    <property type="match status" value="1"/>
</dbReference>
<keyword evidence="2" id="KW-0560">Oxidoreductase</keyword>
<dbReference type="InterPro" id="IPR057326">
    <property type="entry name" value="KR_dom"/>
</dbReference>
<evidence type="ECO:0000313" key="4">
    <source>
        <dbReference type="EMBL" id="MEJ8572981.1"/>
    </source>
</evidence>
<comment type="similarity">
    <text evidence="1">Belongs to the short-chain dehydrogenases/reductases (SDR) family.</text>
</comment>
<evidence type="ECO:0000256" key="2">
    <source>
        <dbReference type="ARBA" id="ARBA00023002"/>
    </source>
</evidence>
<protein>
    <submittedName>
        <fullName evidence="4">SDR family oxidoreductase</fullName>
    </submittedName>
</protein>
<gene>
    <name evidence="4" type="ORF">V3328_15935</name>
</gene>
<dbReference type="PANTHER" id="PTHR43639">
    <property type="entry name" value="OXIDOREDUCTASE, SHORT-CHAIN DEHYDROGENASE/REDUCTASE FAMILY (AFU_ORTHOLOGUE AFUA_5G02870)"/>
    <property type="match status" value="1"/>
</dbReference>
<evidence type="ECO:0000256" key="1">
    <source>
        <dbReference type="ARBA" id="ARBA00006484"/>
    </source>
</evidence>
<dbReference type="PRINTS" id="PR00080">
    <property type="entry name" value="SDRFAMILY"/>
</dbReference>
<dbReference type="SUPFAM" id="SSF51735">
    <property type="entry name" value="NAD(P)-binding Rossmann-fold domains"/>
    <property type="match status" value="1"/>
</dbReference>
<proteinExistence type="inferred from homology"/>
<evidence type="ECO:0000313" key="5">
    <source>
        <dbReference type="Proteomes" id="UP001378188"/>
    </source>
</evidence>
<dbReference type="PANTHER" id="PTHR43639:SF1">
    <property type="entry name" value="SHORT-CHAIN DEHYDROGENASE_REDUCTASE FAMILY PROTEIN"/>
    <property type="match status" value="1"/>
</dbReference>
<dbReference type="CDD" id="cd05233">
    <property type="entry name" value="SDR_c"/>
    <property type="match status" value="1"/>
</dbReference>
<dbReference type="Gene3D" id="3.40.50.720">
    <property type="entry name" value="NAD(P)-binding Rossmann-like Domain"/>
    <property type="match status" value="1"/>
</dbReference>
<dbReference type="PRINTS" id="PR00081">
    <property type="entry name" value="GDHRDH"/>
</dbReference>
<dbReference type="InterPro" id="IPR002347">
    <property type="entry name" value="SDR_fam"/>
</dbReference>
<dbReference type="RefSeq" id="WP_340330673.1">
    <property type="nucleotide sequence ID" value="NZ_JAZHOF010000006.1"/>
</dbReference>
<dbReference type="InterPro" id="IPR020904">
    <property type="entry name" value="Sc_DH/Rdtase_CS"/>
</dbReference>
<name>A0AAW9RZF2_9HYPH</name>
<keyword evidence="5" id="KW-1185">Reference proteome</keyword>
<dbReference type="Pfam" id="PF13561">
    <property type="entry name" value="adh_short_C2"/>
    <property type="match status" value="1"/>
</dbReference>
<dbReference type="FunFam" id="3.40.50.720:FF:000084">
    <property type="entry name" value="Short-chain dehydrogenase reductase"/>
    <property type="match status" value="1"/>
</dbReference>
<comment type="caution">
    <text evidence="4">The sequence shown here is derived from an EMBL/GenBank/DDBJ whole genome shotgun (WGS) entry which is preliminary data.</text>
</comment>
<feature type="domain" description="Ketoreductase" evidence="3">
    <location>
        <begin position="3"/>
        <end position="208"/>
    </location>
</feature>